<sequence>MSRMKNKLYDFDDFIKSVKNAAKGTTVVSMEPNTFYEWADYTSTYKLSRMRPRPYLQQMVEIVFQRGSTNMKYRNTFSNDEFEEVNFITAKILKSGQLPDLTPVLQPNGIDSTRKENIVKCLGKIMPGEKMNFWQGVQVR</sequence>
<keyword evidence="2" id="KW-1185">Reference proteome</keyword>
<dbReference type="EMBL" id="WIXP02000006">
    <property type="protein sequence ID" value="KAF6209396.1"/>
    <property type="molecule type" value="Genomic_DNA"/>
</dbReference>
<evidence type="ECO:0000313" key="2">
    <source>
        <dbReference type="Proteomes" id="UP000466442"/>
    </source>
</evidence>
<dbReference type="AlphaFoldDB" id="A0A8S9XMZ2"/>
<gene>
    <name evidence="1" type="ORF">GE061_015143</name>
</gene>
<proteinExistence type="predicted"/>
<accession>A0A8S9XMZ2</accession>
<reference evidence="1" key="1">
    <citation type="journal article" date="2021" name="Mol. Ecol. Resour.">
        <title>Apolygus lucorum genome provides insights into omnivorousness and mesophyll feeding.</title>
        <authorList>
            <person name="Liu Y."/>
            <person name="Liu H."/>
            <person name="Wang H."/>
            <person name="Huang T."/>
            <person name="Liu B."/>
            <person name="Yang B."/>
            <person name="Yin L."/>
            <person name="Li B."/>
            <person name="Zhang Y."/>
            <person name="Zhang S."/>
            <person name="Jiang F."/>
            <person name="Zhang X."/>
            <person name="Ren Y."/>
            <person name="Wang B."/>
            <person name="Wang S."/>
            <person name="Lu Y."/>
            <person name="Wu K."/>
            <person name="Fan W."/>
            <person name="Wang G."/>
        </authorList>
    </citation>
    <scope>NUCLEOTIDE SEQUENCE</scope>
    <source>
        <strain evidence="1">12Hb</strain>
    </source>
</reference>
<evidence type="ECO:0000313" key="1">
    <source>
        <dbReference type="EMBL" id="KAF6209396.1"/>
    </source>
</evidence>
<name>A0A8S9XMZ2_APOLU</name>
<organism evidence="1 2">
    <name type="scientific">Apolygus lucorum</name>
    <name type="common">Small green plant bug</name>
    <name type="synonym">Lygocoris lucorum</name>
    <dbReference type="NCBI Taxonomy" id="248454"/>
    <lineage>
        <taxon>Eukaryota</taxon>
        <taxon>Metazoa</taxon>
        <taxon>Ecdysozoa</taxon>
        <taxon>Arthropoda</taxon>
        <taxon>Hexapoda</taxon>
        <taxon>Insecta</taxon>
        <taxon>Pterygota</taxon>
        <taxon>Neoptera</taxon>
        <taxon>Paraneoptera</taxon>
        <taxon>Hemiptera</taxon>
        <taxon>Heteroptera</taxon>
        <taxon>Panheteroptera</taxon>
        <taxon>Cimicomorpha</taxon>
        <taxon>Miridae</taxon>
        <taxon>Mirini</taxon>
        <taxon>Apolygus</taxon>
    </lineage>
</organism>
<comment type="caution">
    <text evidence="1">The sequence shown here is derived from an EMBL/GenBank/DDBJ whole genome shotgun (WGS) entry which is preliminary data.</text>
</comment>
<dbReference type="Proteomes" id="UP000466442">
    <property type="component" value="Unassembled WGS sequence"/>
</dbReference>
<protein>
    <submittedName>
        <fullName evidence="1">Uncharacterized protein</fullName>
    </submittedName>
</protein>
<dbReference type="OrthoDB" id="6617150at2759"/>